<keyword evidence="2" id="KW-1185">Reference proteome</keyword>
<reference evidence="1 2" key="1">
    <citation type="submission" date="2019-05" db="EMBL/GenBank/DDBJ databases">
        <title>Mikania micrantha, genome provides insights into the molecular mechanism of rapid growth.</title>
        <authorList>
            <person name="Liu B."/>
        </authorList>
    </citation>
    <scope>NUCLEOTIDE SEQUENCE [LARGE SCALE GENOMIC DNA]</scope>
    <source>
        <strain evidence="1">NLD-2019</strain>
        <tissue evidence="1">Leaf</tissue>
    </source>
</reference>
<name>A0A5N6NA68_9ASTR</name>
<proteinExistence type="predicted"/>
<dbReference type="OrthoDB" id="1935999at2759"/>
<sequence length="101" mass="11099">MEKLAALLVREKFYGCLVVLANGTEECTQKQSTVTLSSCEAEFMAATAADCQAIWLKEMPKKLTGQTLQGIKLLVDNKSAIELMKNSVFIVKVNTLTQNTI</sequence>
<organism evidence="1 2">
    <name type="scientific">Mikania micrantha</name>
    <name type="common">bitter vine</name>
    <dbReference type="NCBI Taxonomy" id="192012"/>
    <lineage>
        <taxon>Eukaryota</taxon>
        <taxon>Viridiplantae</taxon>
        <taxon>Streptophyta</taxon>
        <taxon>Embryophyta</taxon>
        <taxon>Tracheophyta</taxon>
        <taxon>Spermatophyta</taxon>
        <taxon>Magnoliopsida</taxon>
        <taxon>eudicotyledons</taxon>
        <taxon>Gunneridae</taxon>
        <taxon>Pentapetalae</taxon>
        <taxon>asterids</taxon>
        <taxon>campanulids</taxon>
        <taxon>Asterales</taxon>
        <taxon>Asteraceae</taxon>
        <taxon>Asteroideae</taxon>
        <taxon>Heliantheae alliance</taxon>
        <taxon>Eupatorieae</taxon>
        <taxon>Mikania</taxon>
    </lineage>
</organism>
<dbReference type="AlphaFoldDB" id="A0A5N6NA68"/>
<accession>A0A5N6NA68</accession>
<dbReference type="PANTHER" id="PTHR11439">
    <property type="entry name" value="GAG-POL-RELATED RETROTRANSPOSON"/>
    <property type="match status" value="1"/>
</dbReference>
<gene>
    <name evidence="1" type="ORF">E3N88_26407</name>
</gene>
<dbReference type="CDD" id="cd09272">
    <property type="entry name" value="RNase_HI_RT_Ty1"/>
    <property type="match status" value="1"/>
</dbReference>
<protein>
    <recommendedName>
        <fullName evidence="3">Reverse transcriptase Ty1/copia-type domain-containing protein</fullName>
    </recommendedName>
</protein>
<dbReference type="Proteomes" id="UP000326396">
    <property type="component" value="Linkage Group LG3"/>
</dbReference>
<evidence type="ECO:0008006" key="3">
    <source>
        <dbReference type="Google" id="ProtNLM"/>
    </source>
</evidence>
<comment type="caution">
    <text evidence="1">The sequence shown here is derived from an EMBL/GenBank/DDBJ whole genome shotgun (WGS) entry which is preliminary data.</text>
</comment>
<dbReference type="EMBL" id="SZYD01000013">
    <property type="protein sequence ID" value="KAD4386238.1"/>
    <property type="molecule type" value="Genomic_DNA"/>
</dbReference>
<evidence type="ECO:0000313" key="2">
    <source>
        <dbReference type="Proteomes" id="UP000326396"/>
    </source>
</evidence>
<evidence type="ECO:0000313" key="1">
    <source>
        <dbReference type="EMBL" id="KAD4386238.1"/>
    </source>
</evidence>
<dbReference type="PANTHER" id="PTHR11439:SF515">
    <property type="entry name" value="GAG-POL POLYPROTEIN"/>
    <property type="match status" value="1"/>
</dbReference>